<evidence type="ECO:0000256" key="6">
    <source>
        <dbReference type="PIRSR" id="PIRSR015894-2"/>
    </source>
</evidence>
<dbReference type="InterPro" id="IPR025799">
    <property type="entry name" value="Arg_MeTrfase"/>
</dbReference>
<dbReference type="InterPro" id="IPR007857">
    <property type="entry name" value="Arg_MeTrfase_PRMT5"/>
</dbReference>
<organism evidence="12">
    <name type="scientific">Chromera velia CCMP2878</name>
    <dbReference type="NCBI Taxonomy" id="1169474"/>
    <lineage>
        <taxon>Eukaryota</taxon>
        <taxon>Sar</taxon>
        <taxon>Alveolata</taxon>
        <taxon>Colpodellida</taxon>
        <taxon>Chromeraceae</taxon>
        <taxon>Chromera</taxon>
    </lineage>
</organism>
<dbReference type="PhylomeDB" id="A0A0G4FJM8"/>
<feature type="compositionally biased region" description="Low complexity" evidence="8">
    <location>
        <begin position="210"/>
        <end position="226"/>
    </location>
</feature>
<gene>
    <name evidence="12" type="ORF">Cvel_17214</name>
</gene>
<dbReference type="GO" id="GO:0005634">
    <property type="term" value="C:nucleus"/>
    <property type="evidence" value="ECO:0007669"/>
    <property type="project" value="TreeGrafter"/>
</dbReference>
<dbReference type="PANTHER" id="PTHR10738">
    <property type="entry name" value="PROTEIN ARGININE N-METHYLTRANSFERASE 5"/>
    <property type="match status" value="1"/>
</dbReference>
<evidence type="ECO:0000313" key="12">
    <source>
        <dbReference type="EMBL" id="CEM13436.1"/>
    </source>
</evidence>
<protein>
    <recommendedName>
        <fullName evidence="4">Protein arginine N-methyltransferase</fullName>
    </recommendedName>
</protein>
<dbReference type="Pfam" id="PF17285">
    <property type="entry name" value="PRMT5_TIM"/>
    <property type="match status" value="1"/>
</dbReference>
<dbReference type="PROSITE" id="PS51678">
    <property type="entry name" value="SAM_MT_PRMT"/>
    <property type="match status" value="1"/>
</dbReference>
<feature type="region of interest" description="Disordered" evidence="8">
    <location>
        <begin position="174"/>
        <end position="237"/>
    </location>
</feature>
<feature type="binding site" evidence="6">
    <location>
        <begin position="401"/>
        <end position="402"/>
    </location>
    <ligand>
        <name>S-adenosyl-L-methionine</name>
        <dbReference type="ChEBI" id="CHEBI:59789"/>
    </ligand>
</feature>
<dbReference type="Pfam" id="PF05185">
    <property type="entry name" value="PRMT5"/>
    <property type="match status" value="1"/>
</dbReference>
<dbReference type="InterPro" id="IPR035248">
    <property type="entry name" value="PRMT5_C"/>
</dbReference>
<feature type="compositionally biased region" description="Pro residues" evidence="8">
    <location>
        <begin position="185"/>
        <end position="194"/>
    </location>
</feature>
<feature type="active site" description="Proton donor/acceptor" evidence="5">
    <location>
        <position position="520"/>
    </location>
</feature>
<keyword evidence="2 4" id="KW-0808">Transferase</keyword>
<feature type="site" description="Critical for specifying symmetric addition of methyl groups" evidence="7">
    <location>
        <position position="395"/>
    </location>
</feature>
<evidence type="ECO:0000259" key="10">
    <source>
        <dbReference type="Pfam" id="PF17285"/>
    </source>
</evidence>
<dbReference type="Gene3D" id="3.20.20.150">
    <property type="entry name" value="Divalent-metal-dependent TIM barrel enzymes"/>
    <property type="match status" value="1"/>
</dbReference>
<feature type="binding site" evidence="6">
    <location>
        <position position="392"/>
    </location>
    <ligand>
        <name>S-adenosyl-L-methionine</name>
        <dbReference type="ChEBI" id="CHEBI:59789"/>
    </ligand>
</feature>
<accession>A0A0G4FJM8</accession>
<feature type="domain" description="PRMT5 arginine-N-methyltransferase" evidence="9">
    <location>
        <begin position="368"/>
        <end position="540"/>
    </location>
</feature>
<evidence type="ECO:0000256" key="2">
    <source>
        <dbReference type="ARBA" id="ARBA00022679"/>
    </source>
</evidence>
<evidence type="ECO:0000256" key="8">
    <source>
        <dbReference type="SAM" id="MobiDB-lite"/>
    </source>
</evidence>
<dbReference type="GO" id="GO:0005829">
    <property type="term" value="C:cytosol"/>
    <property type="evidence" value="ECO:0007669"/>
    <property type="project" value="TreeGrafter"/>
</dbReference>
<evidence type="ECO:0000259" key="9">
    <source>
        <dbReference type="Pfam" id="PF05185"/>
    </source>
</evidence>
<dbReference type="InterPro" id="IPR029063">
    <property type="entry name" value="SAM-dependent_MTases_sf"/>
</dbReference>
<dbReference type="GO" id="GO:0016274">
    <property type="term" value="F:protein-arginine N-methyltransferase activity"/>
    <property type="evidence" value="ECO:0007669"/>
    <property type="project" value="InterPro"/>
</dbReference>
<dbReference type="InterPro" id="IPR035247">
    <property type="entry name" value="PRMT5_TIM"/>
</dbReference>
<feature type="domain" description="PRMT5 TIM barrel" evidence="10">
    <location>
        <begin position="82"/>
        <end position="334"/>
    </location>
</feature>
<keyword evidence="1 4" id="KW-0489">Methyltransferase</keyword>
<reference evidence="12" key="1">
    <citation type="submission" date="2014-11" db="EMBL/GenBank/DDBJ databases">
        <authorList>
            <person name="Otto D Thomas"/>
            <person name="Naeem Raeece"/>
        </authorList>
    </citation>
    <scope>NUCLEOTIDE SEQUENCE</scope>
</reference>
<dbReference type="PANTHER" id="PTHR10738:SF0">
    <property type="entry name" value="PROTEIN ARGININE N-METHYLTRANSFERASE 5"/>
    <property type="match status" value="1"/>
</dbReference>
<dbReference type="Gene3D" id="2.70.160.11">
    <property type="entry name" value="Hnrnp arginine n-methyltransferase1"/>
    <property type="match status" value="1"/>
</dbReference>
<evidence type="ECO:0000256" key="7">
    <source>
        <dbReference type="PIRSR" id="PIRSR015894-3"/>
    </source>
</evidence>
<evidence type="ECO:0000256" key="3">
    <source>
        <dbReference type="ARBA" id="ARBA00022691"/>
    </source>
</evidence>
<feature type="active site" description="Proton donor/acceptor" evidence="5">
    <location>
        <position position="511"/>
    </location>
</feature>
<dbReference type="InterPro" id="IPR035075">
    <property type="entry name" value="PRMT5"/>
</dbReference>
<dbReference type="Gene3D" id="3.40.50.150">
    <property type="entry name" value="Vaccinia Virus protein VP39"/>
    <property type="match status" value="1"/>
</dbReference>
<dbReference type="GO" id="GO:0006355">
    <property type="term" value="P:regulation of DNA-templated transcription"/>
    <property type="evidence" value="ECO:0007669"/>
    <property type="project" value="TreeGrafter"/>
</dbReference>
<feature type="binding site" evidence="6">
    <location>
        <begin position="494"/>
        <end position="495"/>
    </location>
    <ligand>
        <name>S-adenosyl-L-methionine</name>
        <dbReference type="ChEBI" id="CHEBI:59789"/>
    </ligand>
</feature>
<evidence type="ECO:0000256" key="5">
    <source>
        <dbReference type="PIRSR" id="PIRSR015894-1"/>
    </source>
</evidence>
<name>A0A0G4FJM8_9ALVE</name>
<evidence type="ECO:0000259" key="11">
    <source>
        <dbReference type="Pfam" id="PF17286"/>
    </source>
</evidence>
<dbReference type="SUPFAM" id="SSF53335">
    <property type="entry name" value="S-adenosyl-L-methionine-dependent methyltransferases"/>
    <property type="match status" value="1"/>
</dbReference>
<comment type="similarity">
    <text evidence="4">Belongs to the class I-like SAM-binding methyltransferase superfamily.</text>
</comment>
<dbReference type="PIRSF" id="PIRSF015894">
    <property type="entry name" value="Skb1_MeTrfase"/>
    <property type="match status" value="1"/>
</dbReference>
<feature type="binding site" evidence="6">
    <location>
        <position position="463"/>
    </location>
    <ligand>
        <name>S-adenosyl-L-methionine</name>
        <dbReference type="ChEBI" id="CHEBI:59789"/>
    </ligand>
</feature>
<keyword evidence="3 4" id="KW-0949">S-adenosyl-L-methionine</keyword>
<sequence length="714" mass="80289">MPIQKSDADEEKEELDICFVGREIDMLNEPDDLKKHKDEGQWDFVAFPLTKLPPCLEQDGKDLPSEYDLAPSTDYFRQSDQKDRAGEDVGVVSSWISTDSNRVSEEFKNYSADALREETDLAAFWGTYACILPTPDSIDCDRYAAAVNEVLRTQSTQQCRLWLRIPFTVDPQHFDGGLGPQVPAASPPSSPAPPAAAAAAESRHPMEDVPAPANGAAAASASFSNLSDEDNEKERRRVLEQGCTSEDTYDGWHIFKKVKDKCGNPQHLFVALVLTKKLPPFAYLDRWRSERVAAVIIPLECFVENSHGCPQLPYPHTQVVHHFLRQKAKVLLQIAVAPSKDVRNFERYRYCIQKLWDEIKKLNVVERAGHRDQNCLQPPLQPLAENLESGVYSVFETDSVKYARYREALKLALEAKVEERTGQKGPLVLMVVGAGRGPLVTACILAIKEVKMRTEDVKLVAIEKNPNAVITLTDKKQMEANCPFWSKLEIISSDMRQNVNLEKQADIMVSELLGSFGDNELSPECLDGAQRLLKEDGVSIPHRSVSYACPVSSTKLWTEAKKLGEKFLETPLVVYIHSAYFPAVQGAQPVFTFEHYPNKDIDPSNAHNRRHTDVDFTITIDAVVHGIAGFFSADLYGSVAISIVKETYSTDMASWWPIFFPIKGPIFVEKGDKITFSIWRCDDKHYVWYEWLLTHEGKSTDRHNKGGRGHKMGK</sequence>
<proteinExistence type="inferred from homology"/>
<dbReference type="VEuPathDB" id="CryptoDB:Cvel_17214"/>
<dbReference type="GO" id="GO:0032259">
    <property type="term" value="P:methylation"/>
    <property type="evidence" value="ECO:0007669"/>
    <property type="project" value="UniProtKB-KW"/>
</dbReference>
<feature type="domain" description="PRMT5 oligomerisation" evidence="11">
    <location>
        <begin position="544"/>
        <end position="709"/>
    </location>
</feature>
<dbReference type="EMBL" id="CDMZ01000398">
    <property type="protein sequence ID" value="CEM13436.1"/>
    <property type="molecule type" value="Genomic_DNA"/>
</dbReference>
<dbReference type="Pfam" id="PF17286">
    <property type="entry name" value="PRMT5_C"/>
    <property type="match status" value="1"/>
</dbReference>
<evidence type="ECO:0000256" key="4">
    <source>
        <dbReference type="PIRNR" id="PIRNR015894"/>
    </source>
</evidence>
<dbReference type="AlphaFoldDB" id="A0A0G4FJM8"/>
<evidence type="ECO:0000256" key="1">
    <source>
        <dbReference type="ARBA" id="ARBA00022603"/>
    </source>
</evidence>